<feature type="transmembrane region" description="Helical" evidence="1">
    <location>
        <begin position="12"/>
        <end position="30"/>
    </location>
</feature>
<dbReference type="Pfam" id="PF09946">
    <property type="entry name" value="DUF2178"/>
    <property type="match status" value="1"/>
</dbReference>
<evidence type="ECO:0000256" key="1">
    <source>
        <dbReference type="SAM" id="Phobius"/>
    </source>
</evidence>
<proteinExistence type="predicted"/>
<keyword evidence="1" id="KW-0472">Membrane</keyword>
<evidence type="ECO:0000313" key="3">
    <source>
        <dbReference type="Proteomes" id="UP001375370"/>
    </source>
</evidence>
<reference evidence="2 3" key="1">
    <citation type="submission" date="2024-03" db="EMBL/GenBank/DDBJ databases">
        <title>A Dehalogenimonas Isolated from Estuarine Sediments Dihaloeliminates Chlorinated Alkanes.</title>
        <authorList>
            <person name="Yang Y."/>
            <person name="Wang H."/>
        </authorList>
    </citation>
    <scope>NUCLEOTIDE SEQUENCE [LARGE SCALE GENOMIC DNA]</scope>
    <source>
        <strain evidence="2 3">W</strain>
    </source>
</reference>
<keyword evidence="3" id="KW-1185">Reference proteome</keyword>
<sequence>MNSKAVNSVSYIIGAAAILMVGNLIVMTLFDSALPFILIPFILALFFALFIGCRQRTGKIADDERVRSENDKSARNAFLAALLIFYTVSFEVIVDDTKF</sequence>
<feature type="transmembrane region" description="Helical" evidence="1">
    <location>
        <begin position="36"/>
        <end position="53"/>
    </location>
</feature>
<dbReference type="Proteomes" id="UP001375370">
    <property type="component" value="Chromosome"/>
</dbReference>
<dbReference type="EMBL" id="CP146612">
    <property type="protein sequence ID" value="WWX25629.1"/>
    <property type="molecule type" value="Genomic_DNA"/>
</dbReference>
<dbReference type="RefSeq" id="WP_338737975.1">
    <property type="nucleotide sequence ID" value="NZ_CP146612.1"/>
</dbReference>
<organism evidence="2 3">
    <name type="scientific">Candidatus Dehalogenimonas loeffleri</name>
    <dbReference type="NCBI Taxonomy" id="3127115"/>
    <lineage>
        <taxon>Bacteria</taxon>
        <taxon>Bacillati</taxon>
        <taxon>Chloroflexota</taxon>
        <taxon>Dehalococcoidia</taxon>
        <taxon>Dehalococcoidales</taxon>
        <taxon>Dehalococcoidaceae</taxon>
        <taxon>Dehalogenimonas</taxon>
    </lineage>
</organism>
<protein>
    <submittedName>
        <fullName evidence="2">DUF2178 domain-containing protein</fullName>
    </submittedName>
</protein>
<accession>A0ABZ2J402</accession>
<evidence type="ECO:0000313" key="2">
    <source>
        <dbReference type="EMBL" id="WWX25629.1"/>
    </source>
</evidence>
<keyword evidence="1" id="KW-1133">Transmembrane helix</keyword>
<gene>
    <name evidence="2" type="ORF">V8247_01260</name>
</gene>
<keyword evidence="1" id="KW-0812">Transmembrane</keyword>
<feature type="transmembrane region" description="Helical" evidence="1">
    <location>
        <begin position="74"/>
        <end position="94"/>
    </location>
</feature>
<name>A0ABZ2J402_9CHLR</name>
<dbReference type="InterPro" id="IPR019235">
    <property type="entry name" value="DUF2178_TM"/>
</dbReference>